<gene>
    <name evidence="2" type="ORF">HJG59_009792</name>
</gene>
<name>A0A7J8CS45_MOLMO</name>
<dbReference type="InParanoid" id="A0A7J8CS45"/>
<feature type="region of interest" description="Disordered" evidence="1">
    <location>
        <begin position="151"/>
        <end position="174"/>
    </location>
</feature>
<proteinExistence type="predicted"/>
<accession>A0A7J8CS45</accession>
<keyword evidence="3" id="KW-1185">Reference proteome</keyword>
<dbReference type="EMBL" id="JACASF010000020">
    <property type="protein sequence ID" value="KAF6413616.1"/>
    <property type="molecule type" value="Genomic_DNA"/>
</dbReference>
<protein>
    <submittedName>
        <fullName evidence="2">Uncharacterized protein</fullName>
    </submittedName>
</protein>
<reference evidence="2 3" key="1">
    <citation type="journal article" date="2020" name="Nature">
        <title>Six reference-quality genomes reveal evolution of bat adaptations.</title>
        <authorList>
            <person name="Jebb D."/>
            <person name="Huang Z."/>
            <person name="Pippel M."/>
            <person name="Hughes G.M."/>
            <person name="Lavrichenko K."/>
            <person name="Devanna P."/>
            <person name="Winkler S."/>
            <person name="Jermiin L.S."/>
            <person name="Skirmuntt E.C."/>
            <person name="Katzourakis A."/>
            <person name="Burkitt-Gray L."/>
            <person name="Ray D.A."/>
            <person name="Sullivan K.A.M."/>
            <person name="Roscito J.G."/>
            <person name="Kirilenko B.M."/>
            <person name="Davalos L.M."/>
            <person name="Corthals A.P."/>
            <person name="Power M.L."/>
            <person name="Jones G."/>
            <person name="Ransome R.D."/>
            <person name="Dechmann D.K.N."/>
            <person name="Locatelli A.G."/>
            <person name="Puechmaille S.J."/>
            <person name="Fedrigo O."/>
            <person name="Jarvis E.D."/>
            <person name="Hiller M."/>
            <person name="Vernes S.C."/>
            <person name="Myers E.W."/>
            <person name="Teeling E.C."/>
        </authorList>
    </citation>
    <scope>NUCLEOTIDE SEQUENCE [LARGE SCALE GENOMIC DNA]</scope>
    <source>
        <strain evidence="2">MMolMol1</strain>
        <tissue evidence="2">Muscle</tissue>
    </source>
</reference>
<evidence type="ECO:0000256" key="1">
    <source>
        <dbReference type="SAM" id="MobiDB-lite"/>
    </source>
</evidence>
<dbReference type="AlphaFoldDB" id="A0A7J8CS45"/>
<evidence type="ECO:0000313" key="3">
    <source>
        <dbReference type="Proteomes" id="UP000550707"/>
    </source>
</evidence>
<sequence>MSQPKKNSDSQTHHVHCGLGALLTVLHTLTHLSLTVTPWGRFVWQMRKPSQRERSCLPGGRSASNRWKWKLSPEPVFFRIGGPSGTWRSHQGPAERSAADQSAPWIRFLPAGAGCFREGTAALLYDPRLPGGLASSSCQNKPSRKKTNKQLMTFSRKGPAASPAGGETNAAEAHVSPVMYLSSVPASPD</sequence>
<dbReference type="Proteomes" id="UP000550707">
    <property type="component" value="Unassembled WGS sequence"/>
</dbReference>
<comment type="caution">
    <text evidence="2">The sequence shown here is derived from an EMBL/GenBank/DDBJ whole genome shotgun (WGS) entry which is preliminary data.</text>
</comment>
<organism evidence="2 3">
    <name type="scientific">Molossus molossus</name>
    <name type="common">Pallas' mastiff bat</name>
    <name type="synonym">Vespertilio molossus</name>
    <dbReference type="NCBI Taxonomy" id="27622"/>
    <lineage>
        <taxon>Eukaryota</taxon>
        <taxon>Metazoa</taxon>
        <taxon>Chordata</taxon>
        <taxon>Craniata</taxon>
        <taxon>Vertebrata</taxon>
        <taxon>Euteleostomi</taxon>
        <taxon>Mammalia</taxon>
        <taxon>Eutheria</taxon>
        <taxon>Laurasiatheria</taxon>
        <taxon>Chiroptera</taxon>
        <taxon>Yangochiroptera</taxon>
        <taxon>Molossidae</taxon>
        <taxon>Molossus</taxon>
    </lineage>
</organism>
<evidence type="ECO:0000313" key="2">
    <source>
        <dbReference type="EMBL" id="KAF6413616.1"/>
    </source>
</evidence>